<feature type="domain" description="Methylamine utilisation protein MauE" evidence="6">
    <location>
        <begin position="19"/>
        <end position="153"/>
    </location>
</feature>
<dbReference type="InterPro" id="IPR009908">
    <property type="entry name" value="Methylamine_util_MauE"/>
</dbReference>
<evidence type="ECO:0000256" key="4">
    <source>
        <dbReference type="ARBA" id="ARBA00023136"/>
    </source>
</evidence>
<dbReference type="GO" id="GO:0016020">
    <property type="term" value="C:membrane"/>
    <property type="evidence" value="ECO:0007669"/>
    <property type="project" value="UniProtKB-SubCell"/>
</dbReference>
<evidence type="ECO:0000259" key="6">
    <source>
        <dbReference type="Pfam" id="PF07291"/>
    </source>
</evidence>
<comment type="subcellular location">
    <subcellularLocation>
        <location evidence="1">Membrane</location>
        <topology evidence="1">Multi-pass membrane protein</topology>
    </subcellularLocation>
</comment>
<dbReference type="GO" id="GO:0030416">
    <property type="term" value="P:methylamine metabolic process"/>
    <property type="evidence" value="ECO:0007669"/>
    <property type="project" value="InterPro"/>
</dbReference>
<evidence type="ECO:0000313" key="7">
    <source>
        <dbReference type="EMBL" id="CAB4952872.1"/>
    </source>
</evidence>
<feature type="transmembrane region" description="Helical" evidence="5">
    <location>
        <begin position="20"/>
        <end position="42"/>
    </location>
</feature>
<protein>
    <submittedName>
        <fullName evidence="7">Unannotated protein</fullName>
    </submittedName>
</protein>
<keyword evidence="4 5" id="KW-0472">Membrane</keyword>
<evidence type="ECO:0000256" key="3">
    <source>
        <dbReference type="ARBA" id="ARBA00022989"/>
    </source>
</evidence>
<accession>A0A6J7KFD6</accession>
<feature type="transmembrane region" description="Helical" evidence="5">
    <location>
        <begin position="62"/>
        <end position="83"/>
    </location>
</feature>
<gene>
    <name evidence="7" type="ORF">UFOPK3773_01512</name>
</gene>
<evidence type="ECO:0000256" key="5">
    <source>
        <dbReference type="SAM" id="Phobius"/>
    </source>
</evidence>
<evidence type="ECO:0000256" key="1">
    <source>
        <dbReference type="ARBA" id="ARBA00004141"/>
    </source>
</evidence>
<proteinExistence type="predicted"/>
<organism evidence="7">
    <name type="scientific">freshwater metagenome</name>
    <dbReference type="NCBI Taxonomy" id="449393"/>
    <lineage>
        <taxon>unclassified sequences</taxon>
        <taxon>metagenomes</taxon>
        <taxon>ecological metagenomes</taxon>
    </lineage>
</organism>
<name>A0A6J7KFD6_9ZZZZ</name>
<evidence type="ECO:0000256" key="2">
    <source>
        <dbReference type="ARBA" id="ARBA00022692"/>
    </source>
</evidence>
<reference evidence="7" key="1">
    <citation type="submission" date="2020-05" db="EMBL/GenBank/DDBJ databases">
        <authorList>
            <person name="Chiriac C."/>
            <person name="Salcher M."/>
            <person name="Ghai R."/>
            <person name="Kavagutti S V."/>
        </authorList>
    </citation>
    <scope>NUCLEOTIDE SEQUENCE</scope>
</reference>
<feature type="transmembrane region" description="Helical" evidence="5">
    <location>
        <begin position="89"/>
        <end position="110"/>
    </location>
</feature>
<dbReference type="AlphaFoldDB" id="A0A6J7KFD6"/>
<dbReference type="Pfam" id="PF07291">
    <property type="entry name" value="MauE"/>
    <property type="match status" value="1"/>
</dbReference>
<dbReference type="EMBL" id="CAFBNF010000185">
    <property type="protein sequence ID" value="CAB4952872.1"/>
    <property type="molecule type" value="Genomic_DNA"/>
</dbReference>
<sequence length="190" mass="20074">MSVDAPAPPRARRVAGNRVVGLVLRLVLAGVLGFAGLVKLVAPGGASDAIIAYRIPGMNGQIADILGWLMPAGEVLLAVLLLVGLFTRWAALATALLMTCFIVGIASVWARGYSIDCGCFGGGGEVSAEGKTWRYSSEILRDLLFTGMAVWLVTWPATLFSLDSKPNPDLYPEGDLDDESLDDLDATEAH</sequence>
<keyword evidence="3 5" id="KW-1133">Transmembrane helix</keyword>
<keyword evidence="2 5" id="KW-0812">Transmembrane</keyword>